<dbReference type="EMBL" id="JAOYFB010000023">
    <property type="protein sequence ID" value="KAK4017820.1"/>
    <property type="molecule type" value="Genomic_DNA"/>
</dbReference>
<dbReference type="Proteomes" id="UP001234178">
    <property type="component" value="Unassembled WGS sequence"/>
</dbReference>
<keyword evidence="2" id="KW-1185">Reference proteome</keyword>
<evidence type="ECO:0000313" key="2">
    <source>
        <dbReference type="Proteomes" id="UP001234178"/>
    </source>
</evidence>
<gene>
    <name evidence="1" type="ORF">OUZ56_033658</name>
</gene>
<reference evidence="1 2" key="1">
    <citation type="journal article" date="2023" name="Nucleic Acids Res.">
        <title>The hologenome of Daphnia magna reveals possible DNA methylation and microbiome-mediated evolution of the host genome.</title>
        <authorList>
            <person name="Chaturvedi A."/>
            <person name="Li X."/>
            <person name="Dhandapani V."/>
            <person name="Marshall H."/>
            <person name="Kissane S."/>
            <person name="Cuenca-Cambronero M."/>
            <person name="Asole G."/>
            <person name="Calvet F."/>
            <person name="Ruiz-Romero M."/>
            <person name="Marangio P."/>
            <person name="Guigo R."/>
            <person name="Rago D."/>
            <person name="Mirbahai L."/>
            <person name="Eastwood N."/>
            <person name="Colbourne J.K."/>
            <person name="Zhou J."/>
            <person name="Mallon E."/>
            <person name="Orsini L."/>
        </authorList>
    </citation>
    <scope>NUCLEOTIDE SEQUENCE [LARGE SCALE GENOMIC DNA]</scope>
    <source>
        <strain evidence="1">LRV0_1</strain>
    </source>
</reference>
<sequence>MEHCLTSIIIVGHQSTITENIFHKDFVAIYFPRIMPLPNGHDTVITEHILNKIEIVKTRTMARMTLSLSWKRGFDGNTVTTVDMDSVISNRSPSSEMYNPQQFVEIARATTMIR</sequence>
<accession>A0ABQ9ZY45</accession>
<name>A0ABQ9ZY45_9CRUS</name>
<comment type="caution">
    <text evidence="1">The sequence shown here is derived from an EMBL/GenBank/DDBJ whole genome shotgun (WGS) entry which is preliminary data.</text>
</comment>
<proteinExistence type="predicted"/>
<organism evidence="1 2">
    <name type="scientific">Daphnia magna</name>
    <dbReference type="NCBI Taxonomy" id="35525"/>
    <lineage>
        <taxon>Eukaryota</taxon>
        <taxon>Metazoa</taxon>
        <taxon>Ecdysozoa</taxon>
        <taxon>Arthropoda</taxon>
        <taxon>Crustacea</taxon>
        <taxon>Branchiopoda</taxon>
        <taxon>Diplostraca</taxon>
        <taxon>Cladocera</taxon>
        <taxon>Anomopoda</taxon>
        <taxon>Daphniidae</taxon>
        <taxon>Daphnia</taxon>
    </lineage>
</organism>
<protein>
    <submittedName>
        <fullName evidence="1">Uncharacterized protein</fullName>
    </submittedName>
</protein>
<evidence type="ECO:0000313" key="1">
    <source>
        <dbReference type="EMBL" id="KAK4017820.1"/>
    </source>
</evidence>